<feature type="region of interest" description="Disordered" evidence="6">
    <location>
        <begin position="501"/>
        <end position="530"/>
    </location>
</feature>
<evidence type="ECO:0000256" key="6">
    <source>
        <dbReference type="SAM" id="MobiDB-lite"/>
    </source>
</evidence>
<dbReference type="GeneID" id="106165604"/>
<dbReference type="PROSITE" id="PS50807">
    <property type="entry name" value="GCM"/>
    <property type="match status" value="1"/>
</dbReference>
<evidence type="ECO:0000256" key="1">
    <source>
        <dbReference type="ARBA" id="ARBA00022473"/>
    </source>
</evidence>
<evidence type="ECO:0000313" key="9">
    <source>
        <dbReference type="RefSeq" id="XP_013399310.1"/>
    </source>
</evidence>
<dbReference type="RefSeq" id="XP_013399310.1">
    <property type="nucleotide sequence ID" value="XM_013543856.1"/>
</dbReference>
<dbReference type="Gene3D" id="3.30.70.3530">
    <property type="entry name" value="GCM motif"/>
    <property type="match status" value="1"/>
</dbReference>
<evidence type="ECO:0000313" key="8">
    <source>
        <dbReference type="Proteomes" id="UP000085678"/>
    </source>
</evidence>
<dbReference type="GO" id="GO:0000978">
    <property type="term" value="F:RNA polymerase II cis-regulatory region sequence-specific DNA binding"/>
    <property type="evidence" value="ECO:0007669"/>
    <property type="project" value="TreeGrafter"/>
</dbReference>
<feature type="region of interest" description="Disordered" evidence="6">
    <location>
        <begin position="465"/>
        <end position="489"/>
    </location>
</feature>
<organism evidence="8 9">
    <name type="scientific">Lingula anatina</name>
    <name type="common">Brachiopod</name>
    <name type="synonym">Lingula unguis</name>
    <dbReference type="NCBI Taxonomy" id="7574"/>
    <lineage>
        <taxon>Eukaryota</taxon>
        <taxon>Metazoa</taxon>
        <taxon>Spiralia</taxon>
        <taxon>Lophotrochozoa</taxon>
        <taxon>Brachiopoda</taxon>
        <taxon>Linguliformea</taxon>
        <taxon>Lingulata</taxon>
        <taxon>Lingulida</taxon>
        <taxon>Linguloidea</taxon>
        <taxon>Lingulidae</taxon>
        <taxon>Lingula</taxon>
    </lineage>
</organism>
<protein>
    <submittedName>
        <fullName evidence="9">Uncharacterized protein LOC106165604</fullName>
    </submittedName>
</protein>
<dbReference type="InterPro" id="IPR039791">
    <property type="entry name" value="GCM"/>
</dbReference>
<feature type="region of interest" description="Disordered" evidence="6">
    <location>
        <begin position="407"/>
        <end position="438"/>
    </location>
</feature>
<dbReference type="OrthoDB" id="6241117at2759"/>
<name>A0A1S3IM44_LINAN</name>
<dbReference type="GO" id="GO:0042063">
    <property type="term" value="P:gliogenesis"/>
    <property type="evidence" value="ECO:0007669"/>
    <property type="project" value="TreeGrafter"/>
</dbReference>
<proteinExistence type="predicted"/>
<dbReference type="AlphaFoldDB" id="A0A1S3IM44"/>
<dbReference type="Proteomes" id="UP000085678">
    <property type="component" value="Unplaced"/>
</dbReference>
<dbReference type="InterPro" id="IPR036115">
    <property type="entry name" value="GCM_dom_sf"/>
</dbReference>
<evidence type="ECO:0000256" key="3">
    <source>
        <dbReference type="ARBA" id="ARBA00023125"/>
    </source>
</evidence>
<keyword evidence="2" id="KW-0805">Transcription regulation</keyword>
<keyword evidence="1" id="KW-0217">Developmental protein</keyword>
<keyword evidence="4" id="KW-0804">Transcription</keyword>
<dbReference type="GO" id="GO:0001228">
    <property type="term" value="F:DNA-binding transcription activator activity, RNA polymerase II-specific"/>
    <property type="evidence" value="ECO:0007669"/>
    <property type="project" value="InterPro"/>
</dbReference>
<dbReference type="KEGG" id="lak:106165604"/>
<dbReference type="InParanoid" id="A0A1S3IM44"/>
<dbReference type="STRING" id="7574.A0A1S3IM44"/>
<feature type="compositionally biased region" description="Polar residues" evidence="6">
    <location>
        <begin position="477"/>
        <end position="487"/>
    </location>
</feature>
<dbReference type="GO" id="GO:0005634">
    <property type="term" value="C:nucleus"/>
    <property type="evidence" value="ECO:0007669"/>
    <property type="project" value="TreeGrafter"/>
</dbReference>
<dbReference type="Gene3D" id="2.20.25.670">
    <property type="entry name" value="GCM domain, large subdomain"/>
    <property type="match status" value="1"/>
</dbReference>
<feature type="compositionally biased region" description="Polar residues" evidence="6">
    <location>
        <begin position="503"/>
        <end position="530"/>
    </location>
</feature>
<evidence type="ECO:0000256" key="2">
    <source>
        <dbReference type="ARBA" id="ARBA00023015"/>
    </source>
</evidence>
<evidence type="ECO:0000259" key="7">
    <source>
        <dbReference type="PROSITE" id="PS50807"/>
    </source>
</evidence>
<reference evidence="9" key="1">
    <citation type="submission" date="2025-08" db="UniProtKB">
        <authorList>
            <consortium name="RefSeq"/>
        </authorList>
    </citation>
    <scope>IDENTIFICATION</scope>
    <source>
        <tissue evidence="9">Gonads</tissue>
    </source>
</reference>
<keyword evidence="8" id="KW-1185">Reference proteome</keyword>
<dbReference type="PANTHER" id="PTHR12414:SF8">
    <property type="entry name" value="TRANSCRIPTION FACTOR GLIAL CELLS MISSING-RELATED"/>
    <property type="match status" value="1"/>
</dbReference>
<sequence length="621" mass="68362">MSAIPSSRHSLKLSMPRYGSLQKATGNSWDINDGVLPVPVQVDIFEEWPDGHTHRIYTGTQEEASRHASGWAMRNTNNHNVNILKKSCLGVLVCSENCTLENGKKVLLRPAICDKARRKQLGRPCPNVSCRGVLTLKACHGHAGYPVTHFWRHSSGLIYFQGKGQHDHAKPQTKASTDLQLRRTWLRVARRRASGTNWNVNRSSMPTPPKVPRPVHLGKDAVCSCPPFECQCSKPGFPSTYTSREPLNLVMESFKMEKTMQHTKGILGKAESSAILASQSAVANSITVASSLSSSLSSSAFLAESNARFETNAYKDCMFPLNRCPTSETTTVAKSSTSPTNSSYDVHGAWSTWPLSLNPDFHYDSTHLDWNKLMPDQYDFEINEPGDILSLDQPLDKNLVHNMAQKLPTASPTPASPKGEAERTPPASDVNPDPNLPSIDYFLAEQQKAKSDAAANASTEENMINQSPRTESHHNPRSASSPKTLTELNPIPASDMQHWLSKGSWTQPETSPPSEVRTTTPTHTSSEARSAFQPYSTLYLQTLYNQSRAVPPDQRCFHGSNLTESCPPPMSDVEAYQCAIGAYPCLPNHSINITLTYNQGGNWQSPKGPVSPEKSLLGFAR</sequence>
<accession>A0A1S3IM44</accession>
<dbReference type="PANTHER" id="PTHR12414">
    <property type="entry name" value="GLIAL CELLS MISSING RELATED/GLIDE"/>
    <property type="match status" value="1"/>
</dbReference>
<keyword evidence="3" id="KW-0238">DNA-binding</keyword>
<dbReference type="InterPro" id="IPR043021">
    <property type="entry name" value="GCM_small"/>
</dbReference>
<evidence type="ECO:0000256" key="5">
    <source>
        <dbReference type="ARBA" id="ARBA00023242"/>
    </source>
</evidence>
<dbReference type="Pfam" id="PF03615">
    <property type="entry name" value="GCM"/>
    <property type="match status" value="1"/>
</dbReference>
<evidence type="ECO:0000256" key="4">
    <source>
        <dbReference type="ARBA" id="ARBA00023163"/>
    </source>
</evidence>
<feature type="domain" description="GCM" evidence="7">
    <location>
        <begin position="27"/>
        <end position="183"/>
    </location>
</feature>
<dbReference type="InterPro" id="IPR003902">
    <property type="entry name" value="Tscrpt_reg_GCM"/>
</dbReference>
<gene>
    <name evidence="9" type="primary">LOC106165604</name>
</gene>
<dbReference type="SUPFAM" id="SSF90073">
    <property type="entry name" value="GCM domain"/>
    <property type="match status" value="1"/>
</dbReference>
<dbReference type="InterPro" id="IPR043020">
    <property type="entry name" value="GCM_large"/>
</dbReference>
<keyword evidence="5" id="KW-0539">Nucleus</keyword>